<keyword evidence="7" id="KW-0472">Membrane</keyword>
<dbReference type="OrthoDB" id="127349at2759"/>
<dbReference type="eggNOG" id="ENOG502S6H3">
    <property type="taxonomic scope" value="Eukaryota"/>
</dbReference>
<feature type="transmembrane region" description="Helical" evidence="7">
    <location>
        <begin position="185"/>
        <end position="207"/>
    </location>
</feature>
<dbReference type="Gene3D" id="1.10.239.10">
    <property type="entry name" value="Elicitin domain"/>
    <property type="match status" value="1"/>
</dbReference>
<evidence type="ECO:0000256" key="2">
    <source>
        <dbReference type="ARBA" id="ARBA00009544"/>
    </source>
</evidence>
<name>H3GZ27_PHYRM</name>
<evidence type="ECO:0008006" key="11">
    <source>
        <dbReference type="Google" id="ProtNLM"/>
    </source>
</evidence>
<evidence type="ECO:0000256" key="4">
    <source>
        <dbReference type="ARBA" id="ARBA00022978"/>
    </source>
</evidence>
<accession>H3GZ27</accession>
<evidence type="ECO:0000256" key="8">
    <source>
        <dbReference type="SAM" id="SignalP"/>
    </source>
</evidence>
<protein>
    <recommendedName>
        <fullName evidence="11">Elicitin-like protein</fullName>
    </recommendedName>
</protein>
<dbReference type="GO" id="GO:0005576">
    <property type="term" value="C:extracellular region"/>
    <property type="evidence" value="ECO:0007669"/>
    <property type="project" value="UniProtKB-SubCell"/>
</dbReference>
<dbReference type="HOGENOM" id="CLU_117427_0_0_1"/>
<evidence type="ECO:0000256" key="3">
    <source>
        <dbReference type="ARBA" id="ARBA00022525"/>
    </source>
</evidence>
<dbReference type="SUPFAM" id="SSF48647">
    <property type="entry name" value="Fungal elicitin"/>
    <property type="match status" value="1"/>
</dbReference>
<dbReference type="Proteomes" id="UP000005238">
    <property type="component" value="Unassembled WGS sequence"/>
</dbReference>
<dbReference type="VEuPathDB" id="FungiDB:KRP23_12919"/>
<proteinExistence type="inferred from homology"/>
<evidence type="ECO:0000256" key="6">
    <source>
        <dbReference type="SAM" id="MobiDB-lite"/>
    </source>
</evidence>
<reference evidence="9" key="2">
    <citation type="submission" date="2015-06" db="UniProtKB">
        <authorList>
            <consortium name="EnsemblProtists"/>
        </authorList>
    </citation>
    <scope>IDENTIFICATION</scope>
    <source>
        <strain evidence="9">Pr102</strain>
    </source>
</reference>
<dbReference type="EnsemblProtists" id="Phyra83008">
    <property type="protein sequence ID" value="Phyra83008"/>
    <property type="gene ID" value="Phyra83008"/>
</dbReference>
<feature type="signal peptide" evidence="8">
    <location>
        <begin position="1"/>
        <end position="21"/>
    </location>
</feature>
<evidence type="ECO:0000313" key="10">
    <source>
        <dbReference type="Proteomes" id="UP000005238"/>
    </source>
</evidence>
<dbReference type="RefSeq" id="XP_067739001.1">
    <property type="nucleotide sequence ID" value="XM_067883566.1"/>
</dbReference>
<dbReference type="Pfam" id="PF00964">
    <property type="entry name" value="Elicitin"/>
    <property type="match status" value="1"/>
</dbReference>
<keyword evidence="3" id="KW-0964">Secreted</keyword>
<evidence type="ECO:0000256" key="5">
    <source>
        <dbReference type="ARBA" id="ARBA00023157"/>
    </source>
</evidence>
<dbReference type="AlphaFoldDB" id="H3GZ27"/>
<evidence type="ECO:0000313" key="9">
    <source>
        <dbReference type="EnsemblProtists" id="Phyra83008"/>
    </source>
</evidence>
<keyword evidence="10" id="KW-1185">Reference proteome</keyword>
<organism evidence="9 10">
    <name type="scientific">Phytophthora ramorum</name>
    <name type="common">Sudden oak death agent</name>
    <dbReference type="NCBI Taxonomy" id="164328"/>
    <lineage>
        <taxon>Eukaryota</taxon>
        <taxon>Sar</taxon>
        <taxon>Stramenopiles</taxon>
        <taxon>Oomycota</taxon>
        <taxon>Peronosporomycetes</taxon>
        <taxon>Peronosporales</taxon>
        <taxon>Peronosporaceae</taxon>
        <taxon>Phytophthora</taxon>
    </lineage>
</organism>
<dbReference type="InterPro" id="IPR036470">
    <property type="entry name" value="Elicitin_sf"/>
</dbReference>
<dbReference type="GO" id="GO:0052040">
    <property type="term" value="P:symbiont-mediated perturbation of host programmed cell death"/>
    <property type="evidence" value="ECO:0007669"/>
    <property type="project" value="UniProtKB-KW"/>
</dbReference>
<dbReference type="InterPro" id="IPR002200">
    <property type="entry name" value="Elicitin"/>
</dbReference>
<keyword evidence="7" id="KW-0812">Transmembrane</keyword>
<dbReference type="GeneID" id="94219368"/>
<dbReference type="SMART" id="SM01187">
    <property type="entry name" value="Elicitin"/>
    <property type="match status" value="1"/>
</dbReference>
<keyword evidence="7" id="KW-1133">Transmembrane helix</keyword>
<keyword evidence="4" id="KW-0928">Hypersensitive response elicitation</keyword>
<feature type="chain" id="PRO_5003587954" description="Elicitin-like protein" evidence="8">
    <location>
        <begin position="22"/>
        <end position="208"/>
    </location>
</feature>
<dbReference type="PROSITE" id="PS51257">
    <property type="entry name" value="PROKAR_LIPOPROTEIN"/>
    <property type="match status" value="1"/>
</dbReference>
<keyword evidence="5" id="KW-1015">Disulfide bond</keyword>
<feature type="region of interest" description="Disordered" evidence="6">
    <location>
        <begin position="128"/>
        <end position="181"/>
    </location>
</feature>
<reference evidence="10" key="1">
    <citation type="journal article" date="2006" name="Science">
        <title>Phytophthora genome sequences uncover evolutionary origins and mechanisms of pathogenesis.</title>
        <authorList>
            <person name="Tyler B.M."/>
            <person name="Tripathy S."/>
            <person name="Zhang X."/>
            <person name="Dehal P."/>
            <person name="Jiang R.H."/>
            <person name="Aerts A."/>
            <person name="Arredondo F.D."/>
            <person name="Baxter L."/>
            <person name="Bensasson D."/>
            <person name="Beynon J.L."/>
            <person name="Chapman J."/>
            <person name="Damasceno C.M."/>
            <person name="Dorrance A.E."/>
            <person name="Dou D."/>
            <person name="Dickerman A.W."/>
            <person name="Dubchak I.L."/>
            <person name="Garbelotto M."/>
            <person name="Gijzen M."/>
            <person name="Gordon S.G."/>
            <person name="Govers F."/>
            <person name="Grunwald N.J."/>
            <person name="Huang W."/>
            <person name="Ivors K.L."/>
            <person name="Jones R.W."/>
            <person name="Kamoun S."/>
            <person name="Krampis K."/>
            <person name="Lamour K.H."/>
            <person name="Lee M.K."/>
            <person name="McDonald W.H."/>
            <person name="Medina M."/>
            <person name="Meijer H.J."/>
            <person name="Nordberg E.K."/>
            <person name="Maclean D.J."/>
            <person name="Ospina-Giraldo M.D."/>
            <person name="Morris P.F."/>
            <person name="Phuntumart V."/>
            <person name="Putnam N.H."/>
            <person name="Rash S."/>
            <person name="Rose J.K."/>
            <person name="Sakihama Y."/>
            <person name="Salamov A.A."/>
            <person name="Savidor A."/>
            <person name="Scheuring C.F."/>
            <person name="Smith B.M."/>
            <person name="Sobral B.W."/>
            <person name="Terry A."/>
            <person name="Torto-Alalibo T.A."/>
            <person name="Win J."/>
            <person name="Xu Z."/>
            <person name="Zhang H."/>
            <person name="Grigoriev I.V."/>
            <person name="Rokhsar D.S."/>
            <person name="Boore J.L."/>
        </authorList>
    </citation>
    <scope>NUCLEOTIDE SEQUENCE [LARGE SCALE GENOMIC DNA]</scope>
    <source>
        <strain evidence="10">Pr102</strain>
    </source>
</reference>
<comment type="similarity">
    <text evidence="2">Belongs to the elicitin family.</text>
</comment>
<dbReference type="VEuPathDB" id="FungiDB:KRP22_3925"/>
<evidence type="ECO:0000256" key="7">
    <source>
        <dbReference type="SAM" id="Phobius"/>
    </source>
</evidence>
<dbReference type="InParanoid" id="H3GZ27"/>
<comment type="subcellular location">
    <subcellularLocation>
        <location evidence="1">Secreted</location>
    </subcellularLocation>
</comment>
<dbReference type="EMBL" id="DS566078">
    <property type="status" value="NOT_ANNOTATED_CDS"/>
    <property type="molecule type" value="Genomic_DNA"/>
</dbReference>
<sequence>MKTSTIALLAVSGAATTAVYATSSCDLGTIQGSLLANGTAWASSCANATGVDVFALTSLPTKAEAQSISQSRDCVNYLNQLNQQANSAIQCETTVGDQTVDFAKLLTDLLTGKSSNTTKVIVVGSDSMSGSVSLSSSASTSSSESTSSSGSKSASASESSSTASEASASGSADQQEGSKSSSKSAGVAVTATFSVVAAAATAVLAFLL</sequence>
<dbReference type="OMA" id="DCVNYIN"/>
<evidence type="ECO:0000256" key="1">
    <source>
        <dbReference type="ARBA" id="ARBA00004613"/>
    </source>
</evidence>
<keyword evidence="8" id="KW-0732">Signal</keyword>